<evidence type="ECO:0000313" key="1">
    <source>
        <dbReference type="EMBL" id="EGK59549.1"/>
    </source>
</evidence>
<dbReference type="Proteomes" id="UP000004067">
    <property type="component" value="Unassembled WGS sequence"/>
</dbReference>
<dbReference type="AlphaFoldDB" id="F5RMQ1"/>
<organism evidence="1 2">
    <name type="scientific">Centipeda periodontii DSM 2778</name>
    <dbReference type="NCBI Taxonomy" id="888060"/>
    <lineage>
        <taxon>Bacteria</taxon>
        <taxon>Bacillati</taxon>
        <taxon>Bacillota</taxon>
        <taxon>Negativicutes</taxon>
        <taxon>Selenomonadales</taxon>
        <taxon>Selenomonadaceae</taxon>
        <taxon>Centipeda</taxon>
    </lineage>
</organism>
<dbReference type="RefSeq" id="WP_006306512.1">
    <property type="nucleotide sequence ID" value="NZ_GL892076.1"/>
</dbReference>
<keyword evidence="2" id="KW-1185">Reference proteome</keyword>
<proteinExistence type="predicted"/>
<accession>F5RMQ1</accession>
<dbReference type="STRING" id="888060.HMPREF9081_1537"/>
<reference evidence="1 2" key="1">
    <citation type="submission" date="2011-04" db="EMBL/GenBank/DDBJ databases">
        <authorList>
            <person name="Muzny D."/>
            <person name="Qin X."/>
            <person name="Deng J."/>
            <person name="Jiang H."/>
            <person name="Liu Y."/>
            <person name="Qu J."/>
            <person name="Song X.-Z."/>
            <person name="Zhang L."/>
            <person name="Thornton R."/>
            <person name="Coyle M."/>
            <person name="Francisco L."/>
            <person name="Jackson L."/>
            <person name="Javaid M."/>
            <person name="Korchina V."/>
            <person name="Kovar C."/>
            <person name="Mata R."/>
            <person name="Mathew T."/>
            <person name="Ngo R."/>
            <person name="Nguyen L."/>
            <person name="Nguyen N."/>
            <person name="Okwuonu G."/>
            <person name="Ongeri F."/>
            <person name="Pham C."/>
            <person name="Simmons D."/>
            <person name="Wilczek-Boney K."/>
            <person name="Hale W."/>
            <person name="Jakkamsetti A."/>
            <person name="Pham P."/>
            <person name="Ruth R."/>
            <person name="San Lucas F."/>
            <person name="Warren J."/>
            <person name="Zhang J."/>
            <person name="Zhao Z."/>
            <person name="Zhou C."/>
            <person name="Zhu D."/>
            <person name="Lee S."/>
            <person name="Bess C."/>
            <person name="Blankenburg K."/>
            <person name="Forbes L."/>
            <person name="Fu Q."/>
            <person name="Gubbala S."/>
            <person name="Hirani K."/>
            <person name="Jayaseelan J.C."/>
            <person name="Lara F."/>
            <person name="Munidasa M."/>
            <person name="Palculict T."/>
            <person name="Patil S."/>
            <person name="Pu L.-L."/>
            <person name="Saada N."/>
            <person name="Tang L."/>
            <person name="Weissenberger G."/>
            <person name="Zhu Y."/>
            <person name="Hemphill L."/>
            <person name="Shang Y."/>
            <person name="Youmans B."/>
            <person name="Ayvaz T."/>
            <person name="Ross M."/>
            <person name="Santibanez J."/>
            <person name="Aqrawi P."/>
            <person name="Gross S."/>
            <person name="Joshi V."/>
            <person name="Fowler G."/>
            <person name="Nazareth L."/>
            <person name="Reid J."/>
            <person name="Worley K."/>
            <person name="Petrosino J."/>
            <person name="Highlander S."/>
            <person name="Gibbs R."/>
        </authorList>
    </citation>
    <scope>NUCLEOTIDE SEQUENCE [LARGE SCALE GENOMIC DNA]</scope>
    <source>
        <strain evidence="1 2">DSM 2778</strain>
    </source>
</reference>
<name>F5RMQ1_9FIRM</name>
<dbReference type="HOGENOM" id="CLU_2367740_0_0_9"/>
<dbReference type="OrthoDB" id="1666925at2"/>
<dbReference type="EMBL" id="AFHQ01000034">
    <property type="protein sequence ID" value="EGK59549.1"/>
    <property type="molecule type" value="Genomic_DNA"/>
</dbReference>
<evidence type="ECO:0000313" key="2">
    <source>
        <dbReference type="Proteomes" id="UP000004067"/>
    </source>
</evidence>
<dbReference type="eggNOG" id="ENOG50333SU">
    <property type="taxonomic scope" value="Bacteria"/>
</dbReference>
<sequence length="95" mass="10912">MSKWTDIRDAIVKEINVNHVTEEVKQRVTRTIFTECVPAIEQAVDKFVAQIKEQSKSEHGWCYWRDAVVLPAMMQGGVWLVRLVLDKSLTPTIKA</sequence>
<gene>
    <name evidence="1" type="ORF">HMPREF9081_1537</name>
</gene>
<comment type="caution">
    <text evidence="1">The sequence shown here is derived from an EMBL/GenBank/DDBJ whole genome shotgun (WGS) entry which is preliminary data.</text>
</comment>
<protein>
    <submittedName>
        <fullName evidence="1">Uncharacterized protein</fullName>
    </submittedName>
</protein>